<keyword evidence="2" id="KW-1185">Reference proteome</keyword>
<reference evidence="1 2" key="1">
    <citation type="submission" date="2017-12" db="EMBL/GenBank/DDBJ databases">
        <title>Comparative genomics of Botrytis spp.</title>
        <authorList>
            <person name="Valero-Jimenez C.A."/>
            <person name="Tapia P."/>
            <person name="Veloso J."/>
            <person name="Silva-Moreno E."/>
            <person name="Staats M."/>
            <person name="Valdes J.H."/>
            <person name="Van Kan J.A.L."/>
        </authorList>
    </citation>
    <scope>NUCLEOTIDE SEQUENCE [LARGE SCALE GENOMIC DNA]</scope>
    <source>
        <strain evidence="1 2">Bp0003</strain>
    </source>
</reference>
<comment type="caution">
    <text evidence="1">The sequence shown here is derived from an EMBL/GenBank/DDBJ whole genome shotgun (WGS) entry which is preliminary data.</text>
</comment>
<evidence type="ECO:0000313" key="2">
    <source>
        <dbReference type="Proteomes" id="UP000297910"/>
    </source>
</evidence>
<gene>
    <name evidence="1" type="ORF">BPAE_0002g00010</name>
</gene>
<dbReference type="Proteomes" id="UP000297910">
    <property type="component" value="Unassembled WGS sequence"/>
</dbReference>
<sequence length="111" mass="13009">MPTILYILRVRSIADCAFCYIIAYSIPEFVHFGGKLLPNDIFIVVILQRSPVPPMCNHNYRIIIDERFWTKEKRQPNEPRFPKTFGCRPKNSDPGVSYPFLCKKNYLSLKI</sequence>
<name>A0A4Z1G9V5_9HELO</name>
<dbReference type="AlphaFoldDB" id="A0A4Z1G9V5"/>
<dbReference type="EMBL" id="PQXI01000002">
    <property type="protein sequence ID" value="TGO30911.1"/>
    <property type="molecule type" value="Genomic_DNA"/>
</dbReference>
<organism evidence="1 2">
    <name type="scientific">Botrytis paeoniae</name>
    <dbReference type="NCBI Taxonomy" id="278948"/>
    <lineage>
        <taxon>Eukaryota</taxon>
        <taxon>Fungi</taxon>
        <taxon>Dikarya</taxon>
        <taxon>Ascomycota</taxon>
        <taxon>Pezizomycotina</taxon>
        <taxon>Leotiomycetes</taxon>
        <taxon>Helotiales</taxon>
        <taxon>Sclerotiniaceae</taxon>
        <taxon>Botrytis</taxon>
    </lineage>
</organism>
<accession>A0A4Z1G9V5</accession>
<evidence type="ECO:0000313" key="1">
    <source>
        <dbReference type="EMBL" id="TGO30911.1"/>
    </source>
</evidence>
<proteinExistence type="predicted"/>
<protein>
    <submittedName>
        <fullName evidence="1">Uncharacterized protein</fullName>
    </submittedName>
</protein>